<evidence type="ECO:0000313" key="1">
    <source>
        <dbReference type="EMBL" id="KAK2991181.1"/>
    </source>
</evidence>
<dbReference type="Proteomes" id="UP001187471">
    <property type="component" value="Unassembled WGS sequence"/>
</dbReference>
<proteinExistence type="predicted"/>
<organism evidence="1 2">
    <name type="scientific">Escallonia rubra</name>
    <dbReference type="NCBI Taxonomy" id="112253"/>
    <lineage>
        <taxon>Eukaryota</taxon>
        <taxon>Viridiplantae</taxon>
        <taxon>Streptophyta</taxon>
        <taxon>Embryophyta</taxon>
        <taxon>Tracheophyta</taxon>
        <taxon>Spermatophyta</taxon>
        <taxon>Magnoliopsida</taxon>
        <taxon>eudicotyledons</taxon>
        <taxon>Gunneridae</taxon>
        <taxon>Pentapetalae</taxon>
        <taxon>asterids</taxon>
        <taxon>campanulids</taxon>
        <taxon>Escalloniales</taxon>
        <taxon>Escalloniaceae</taxon>
        <taxon>Escallonia</taxon>
    </lineage>
</organism>
<comment type="caution">
    <text evidence="1">The sequence shown here is derived from an EMBL/GenBank/DDBJ whole genome shotgun (WGS) entry which is preliminary data.</text>
</comment>
<accession>A0AA88S355</accession>
<protein>
    <submittedName>
        <fullName evidence="1">Uncharacterized protein</fullName>
    </submittedName>
</protein>
<keyword evidence="2" id="KW-1185">Reference proteome</keyword>
<reference evidence="1" key="1">
    <citation type="submission" date="2022-12" db="EMBL/GenBank/DDBJ databases">
        <title>Draft genome assemblies for two species of Escallonia (Escalloniales).</title>
        <authorList>
            <person name="Chanderbali A."/>
            <person name="Dervinis C."/>
            <person name="Anghel I."/>
            <person name="Soltis D."/>
            <person name="Soltis P."/>
            <person name="Zapata F."/>
        </authorList>
    </citation>
    <scope>NUCLEOTIDE SEQUENCE</scope>
    <source>
        <strain evidence="1">UCBG92.1500</strain>
        <tissue evidence="1">Leaf</tissue>
    </source>
</reference>
<dbReference type="EMBL" id="JAVXUO010000557">
    <property type="protein sequence ID" value="KAK2991181.1"/>
    <property type="molecule type" value="Genomic_DNA"/>
</dbReference>
<evidence type="ECO:0000313" key="2">
    <source>
        <dbReference type="Proteomes" id="UP001187471"/>
    </source>
</evidence>
<name>A0AA88S355_9ASTE</name>
<sequence length="202" mass="23171">MAPKVDDAKHVLKRKLYDALLKGEEDKVTIHGDILFLLEPFILCLRRVYIDCFNVIAPEILTTTMAPKVDDAKHELKRKLYDALLKGEEDKVTIHVDTGFKVPLWEAIPAEKQRYESARQPGEFLMEKTPHGRQLNLQWMKRVQKVSTTHFIKHFNCNKKIAEELFADGNAQIRENAKEWLKRTAENCSIAVLIATVAFSAA</sequence>
<dbReference type="AlphaFoldDB" id="A0AA88S355"/>
<gene>
    <name evidence="1" type="ORF">RJ640_002295</name>
</gene>